<dbReference type="PANTHER" id="PTHR45527:SF1">
    <property type="entry name" value="FATTY ACID SYNTHASE"/>
    <property type="match status" value="1"/>
</dbReference>
<dbReference type="InterPro" id="IPR023213">
    <property type="entry name" value="CAT-like_dom_sf"/>
</dbReference>
<dbReference type="InterPro" id="IPR001242">
    <property type="entry name" value="Condensation_dom"/>
</dbReference>
<dbReference type="InterPro" id="IPR042099">
    <property type="entry name" value="ANL_N_sf"/>
</dbReference>
<evidence type="ECO:0000256" key="4">
    <source>
        <dbReference type="ARBA" id="ARBA00022553"/>
    </source>
</evidence>
<dbReference type="PROSITE" id="PS00455">
    <property type="entry name" value="AMP_BINDING"/>
    <property type="match status" value="1"/>
</dbReference>
<dbReference type="Gene3D" id="3.40.50.980">
    <property type="match status" value="2"/>
</dbReference>
<dbReference type="InterPro" id="IPR020806">
    <property type="entry name" value="PKS_PP-bd"/>
</dbReference>
<comment type="caution">
    <text evidence="6">The sequence shown here is derived from an EMBL/GenBank/DDBJ whole genome shotgun (WGS) entry which is preliminary data.</text>
</comment>
<dbReference type="SUPFAM" id="SSF56801">
    <property type="entry name" value="Acetyl-CoA synthetase-like"/>
    <property type="match status" value="2"/>
</dbReference>
<dbReference type="PANTHER" id="PTHR45527">
    <property type="entry name" value="NONRIBOSOMAL PEPTIDE SYNTHETASE"/>
    <property type="match status" value="1"/>
</dbReference>
<dbReference type="Pfam" id="PF00550">
    <property type="entry name" value="PP-binding"/>
    <property type="match status" value="2"/>
</dbReference>
<proteinExistence type="inferred from homology"/>
<dbReference type="Pfam" id="PF00501">
    <property type="entry name" value="AMP-binding"/>
    <property type="match status" value="2"/>
</dbReference>
<dbReference type="InterPro" id="IPR009081">
    <property type="entry name" value="PP-bd_ACP"/>
</dbReference>
<dbReference type="Gene3D" id="2.30.38.10">
    <property type="entry name" value="Luciferase, Domain 3"/>
    <property type="match status" value="1"/>
</dbReference>
<dbReference type="Gene3D" id="3.40.50.12780">
    <property type="entry name" value="N-terminal domain of ligase-like"/>
    <property type="match status" value="1"/>
</dbReference>
<dbReference type="Pfam" id="PF13193">
    <property type="entry name" value="AMP-binding_C"/>
    <property type="match status" value="2"/>
</dbReference>
<evidence type="ECO:0000256" key="2">
    <source>
        <dbReference type="ARBA" id="ARBA00006432"/>
    </source>
</evidence>
<dbReference type="GO" id="GO:0031177">
    <property type="term" value="F:phosphopantetheine binding"/>
    <property type="evidence" value="ECO:0007669"/>
    <property type="project" value="InterPro"/>
</dbReference>
<accession>A0A6G3XSF5</accession>
<dbReference type="InterPro" id="IPR010071">
    <property type="entry name" value="AA_adenyl_dom"/>
</dbReference>
<evidence type="ECO:0000256" key="3">
    <source>
        <dbReference type="ARBA" id="ARBA00022450"/>
    </source>
</evidence>
<dbReference type="FunFam" id="3.40.50.980:FF:000001">
    <property type="entry name" value="Non-ribosomal peptide synthetase"/>
    <property type="match status" value="1"/>
</dbReference>
<dbReference type="Gene3D" id="1.10.1200.10">
    <property type="entry name" value="ACP-like"/>
    <property type="match status" value="1"/>
</dbReference>
<dbReference type="Gene3D" id="3.40.50.1820">
    <property type="entry name" value="alpha/beta hydrolase"/>
    <property type="match status" value="1"/>
</dbReference>
<dbReference type="GO" id="GO:0043041">
    <property type="term" value="P:amino acid activation for nonribosomal peptide biosynthetic process"/>
    <property type="evidence" value="ECO:0007669"/>
    <property type="project" value="TreeGrafter"/>
</dbReference>
<dbReference type="FunFam" id="2.30.38.10:FF:000001">
    <property type="entry name" value="Non-ribosomal peptide synthetase PvdI"/>
    <property type="match status" value="2"/>
</dbReference>
<dbReference type="InterPro" id="IPR045851">
    <property type="entry name" value="AMP-bd_C_sf"/>
</dbReference>
<dbReference type="GO" id="GO:0044550">
    <property type="term" value="P:secondary metabolite biosynthetic process"/>
    <property type="evidence" value="ECO:0007669"/>
    <property type="project" value="UniProtKB-ARBA"/>
</dbReference>
<dbReference type="GO" id="GO:0072330">
    <property type="term" value="P:monocarboxylic acid biosynthetic process"/>
    <property type="evidence" value="ECO:0007669"/>
    <property type="project" value="UniProtKB-ARBA"/>
</dbReference>
<dbReference type="SUPFAM" id="SSF52777">
    <property type="entry name" value="CoA-dependent acyltransferases"/>
    <property type="match status" value="4"/>
</dbReference>
<feature type="domain" description="Carrier" evidence="5">
    <location>
        <begin position="290"/>
        <end position="364"/>
    </location>
</feature>
<dbReference type="Gene3D" id="3.30.300.30">
    <property type="match status" value="2"/>
</dbReference>
<evidence type="ECO:0000259" key="5">
    <source>
        <dbReference type="PROSITE" id="PS50075"/>
    </source>
</evidence>
<dbReference type="PROSITE" id="PS50075">
    <property type="entry name" value="CARRIER"/>
    <property type="match status" value="2"/>
</dbReference>
<dbReference type="FunFam" id="1.10.1200.10:FF:000005">
    <property type="entry name" value="Nonribosomal peptide synthetase 1"/>
    <property type="match status" value="1"/>
</dbReference>
<dbReference type="FunFam" id="3.40.50.12780:FF:000012">
    <property type="entry name" value="Non-ribosomal peptide synthetase"/>
    <property type="match status" value="1"/>
</dbReference>
<sequence length="1787" mass="189730">ELHILDEAAVTDPQAVAAYLSEHAIDYLKAVPSHLAALGTECVPAKSLVLGGEAASPEWVRELVEAAGECAVFNHYGPTETTIGVATTQLVSERVAVGTPVANTRFYVLDGRLRPVPVGVAGELYVAGAQVARGYVGRAGLTAERFVAEPFSSGGERMYRTGDRVKWTPEGEIAFLGRADEQVKIRGFRIEPGEVQAVLTEHPWVSQATVVAREDTSGDTRLVAYVVPVDGAGTDAAPDVTLRSFVADRLPDHMVPSAVVTLDELPLTRNGKVDRKALPAPAHLTGTGRGPANAREEVLCAAFAEVLGLERVGVDDDFFVLGGHSLLAIRLVEILRRRGVSVSVRALFLAPTPAGLALSAGTERVVVPENLIPADASVITPEMLPLVDLTADEVERVVASVEGGAANVADVYPLAPLQEGLLFHHMLAEDGEDAYVMPLVIEFDGRARLDAFTDALQRVVDRHDIYRTSIVWEGLREPVQVVWRRAQLSVTEVALDPGSSDPVTDLLAAGGLAMDLGRAPLIDLHVTAGQDGTWRALVRIHHMVRDHTAVDVLLAEVRAFLSGRGESLPDALPFRDFVAQARSGIDRDEHERYFAELLGDVTEPTAPFGLVDVRGDGAGVERTTLAMPSETTTRLREVSRRLGTSTATVMHVAWARVLAAVSGRDDVVFGTVLFGRMNAGAGSDRVPGPFMNTLPVRARVGTVGVVEAVDAMRGRLAGLLEHEHAPLAVAQQASGVPGDTPLFSALFNYRHNTNGTGDDRQADDAPDTAMEGIRGVYARERTNYPLMVSVDDDGDALSLAVDAVTSVDAVSVAMLVRTVTEGLVSALEEALDCGTETLLSAVGVLDESGLARVVREWNDTGVEVAAATVPELFEAQVVRTPDAVAVVAGDVGVSYAELDARANRLAHHLVGRGVGPESVVGVCLERGVDMVVALLAVMKAGGAYLPIDPDYPAERIGFMLQDAAPVAVVTSTALGGLVPAGVASVVVDDPSTADELAASGTGPVGRVVRPEHPAYVIYTSGSTGRPKGVVVEHRSVAGLLAWAVSEFGGADFERVLVSTSFTFDVSVFELFGPLVSGGCVEVVADLLALADGGPGLGEVSLVSGVPSAFAQVLAVGEGLRVRPRAVVLAGEALSADVVAGIRAAVPGVRVANIYGPTEATVYTTAWSTTEDVDGLVPIGRPISNARVYVLDGCMAPVPAGVAGELYIAGAGLARGYLGRPGLSAERFVADPFSAVGERLYRTGDLVRWSAEGEIEYLGRADEQVKVRGFRIELGEVQGAVVAHPEVAQAAVVVREDVPGDKRLVAYAVPTGERSPELADAVRDFVSERLPSYMVPSAVVVLDVVPLTPNGKLDRKALPAPQYGTGGGRGPATVQEELLCAVFAQVLGLERVGVDDDFFALGGHSLLAVRLVSRIRTVLGVEVSLRALFEEPTPAGVAARVPGADRARLPLTATERPERVPLSFVQQRLWFISQLEGPGATYNTPVTVRLSGRVDRDALDAALRDVIGRHEVLRTVFRTADGEPYQHVLDVDELDQPLSVVELAPAELSGAVAEAIGYAFDLVSEVPIHAWYFDAGPDDQVLVVVVHHIVSDGWSRPPLTRDLTTAYEARSEGRAPEWEPLPVQYADYALWQRQLLGDEADPVSLMHRQIDYWRHALSGVPEDLELPFDRPRPAVASHRGHTVPLVVPSEVHARLAELARTEGVTLFMVLQAALAVLLSRLGGGTDIPIGSAHAGRTDAALEELVGCFVNTLVLRVDLTGDPTFGELLSRVRETALEGFAHQDVPFER</sequence>
<dbReference type="InterPro" id="IPR025110">
    <property type="entry name" value="AMP-bd_C"/>
</dbReference>
<dbReference type="PROSITE" id="PS00012">
    <property type="entry name" value="PHOSPHOPANTETHEINE"/>
    <property type="match status" value="1"/>
</dbReference>
<dbReference type="CDD" id="cd19540">
    <property type="entry name" value="LCL_NRPS-like"/>
    <property type="match status" value="1"/>
</dbReference>
<gene>
    <name evidence="6" type="ORF">G3M58_81615</name>
</gene>
<dbReference type="NCBIfam" id="TIGR01733">
    <property type="entry name" value="AA-adenyl-dom"/>
    <property type="match status" value="1"/>
</dbReference>
<evidence type="ECO:0000313" key="6">
    <source>
        <dbReference type="EMBL" id="NEE20749.1"/>
    </source>
</evidence>
<feature type="non-terminal residue" evidence="6">
    <location>
        <position position="1"/>
    </location>
</feature>
<feature type="domain" description="Carrier" evidence="5">
    <location>
        <begin position="1369"/>
        <end position="1444"/>
    </location>
</feature>
<dbReference type="CDD" id="cd19544">
    <property type="entry name" value="E-C_NRPS"/>
    <property type="match status" value="1"/>
</dbReference>
<feature type="non-terminal residue" evidence="6">
    <location>
        <position position="1787"/>
    </location>
</feature>
<dbReference type="InterPro" id="IPR000873">
    <property type="entry name" value="AMP-dep_synth/lig_dom"/>
</dbReference>
<dbReference type="SUPFAM" id="SSF47336">
    <property type="entry name" value="ACP-like"/>
    <property type="match status" value="2"/>
</dbReference>
<comment type="cofactor">
    <cofactor evidence="1">
        <name>pantetheine 4'-phosphate</name>
        <dbReference type="ChEBI" id="CHEBI:47942"/>
    </cofactor>
</comment>
<dbReference type="GO" id="GO:0017000">
    <property type="term" value="P:antibiotic biosynthetic process"/>
    <property type="evidence" value="ECO:0007669"/>
    <property type="project" value="UniProtKB-ARBA"/>
</dbReference>
<dbReference type="InterPro" id="IPR020845">
    <property type="entry name" value="AMP-binding_CS"/>
</dbReference>
<protein>
    <submittedName>
        <fullName evidence="6">Amino acid adenylation domain-containing protein</fullName>
    </submittedName>
</protein>
<keyword evidence="4" id="KW-0597">Phosphoprotein</keyword>
<dbReference type="FunFam" id="1.10.1200.10:FF:000016">
    <property type="entry name" value="Non-ribosomal peptide synthase"/>
    <property type="match status" value="1"/>
</dbReference>
<name>A0A6G3XSF5_9ACTN</name>
<dbReference type="FunFam" id="3.30.300.30:FF:000010">
    <property type="entry name" value="Enterobactin synthetase component F"/>
    <property type="match status" value="2"/>
</dbReference>
<dbReference type="SMART" id="SM00823">
    <property type="entry name" value="PKS_PP"/>
    <property type="match status" value="2"/>
</dbReference>
<dbReference type="InterPro" id="IPR036736">
    <property type="entry name" value="ACP-like_sf"/>
</dbReference>
<dbReference type="GO" id="GO:0003824">
    <property type="term" value="F:catalytic activity"/>
    <property type="evidence" value="ECO:0007669"/>
    <property type="project" value="InterPro"/>
</dbReference>
<dbReference type="Gene3D" id="3.30.559.10">
    <property type="entry name" value="Chloramphenicol acetyltransferase-like domain"/>
    <property type="match status" value="2"/>
</dbReference>
<dbReference type="InterPro" id="IPR006162">
    <property type="entry name" value="Ppantetheine_attach_site"/>
</dbReference>
<keyword evidence="3" id="KW-0596">Phosphopantetheine</keyword>
<organism evidence="6">
    <name type="scientific">Streptomyces sp. SID7499</name>
    <dbReference type="NCBI Taxonomy" id="2706086"/>
    <lineage>
        <taxon>Bacteria</taxon>
        <taxon>Bacillati</taxon>
        <taxon>Actinomycetota</taxon>
        <taxon>Actinomycetes</taxon>
        <taxon>Kitasatosporales</taxon>
        <taxon>Streptomycetaceae</taxon>
        <taxon>Streptomyces</taxon>
    </lineage>
</organism>
<reference evidence="6" key="1">
    <citation type="submission" date="2020-01" db="EMBL/GenBank/DDBJ databases">
        <title>Insect and environment-associated Actinomycetes.</title>
        <authorList>
            <person name="Currrie C."/>
            <person name="Chevrette M."/>
            <person name="Carlson C."/>
            <person name="Stubbendieck R."/>
            <person name="Wendt-Pienkowski E."/>
        </authorList>
    </citation>
    <scope>NUCLEOTIDE SEQUENCE</scope>
    <source>
        <strain evidence="6">SID7499</strain>
    </source>
</reference>
<dbReference type="GO" id="GO:0005829">
    <property type="term" value="C:cytosol"/>
    <property type="evidence" value="ECO:0007669"/>
    <property type="project" value="TreeGrafter"/>
</dbReference>
<dbReference type="EMBL" id="JAAGMN010008722">
    <property type="protein sequence ID" value="NEE20749.1"/>
    <property type="molecule type" value="Genomic_DNA"/>
</dbReference>
<dbReference type="Pfam" id="PF00668">
    <property type="entry name" value="Condensation"/>
    <property type="match status" value="2"/>
</dbReference>
<evidence type="ECO:0000256" key="1">
    <source>
        <dbReference type="ARBA" id="ARBA00001957"/>
    </source>
</evidence>
<dbReference type="GO" id="GO:0008610">
    <property type="term" value="P:lipid biosynthetic process"/>
    <property type="evidence" value="ECO:0007669"/>
    <property type="project" value="UniProtKB-ARBA"/>
</dbReference>
<dbReference type="Gene3D" id="3.30.559.30">
    <property type="entry name" value="Nonribosomal peptide synthetase, condensation domain"/>
    <property type="match status" value="2"/>
</dbReference>
<dbReference type="CDD" id="cd05930">
    <property type="entry name" value="A_NRPS"/>
    <property type="match status" value="2"/>
</dbReference>
<comment type="similarity">
    <text evidence="2">Belongs to the ATP-dependent AMP-binding enzyme family.</text>
</comment>
<dbReference type="InterPro" id="IPR029058">
    <property type="entry name" value="AB_hydrolase_fold"/>
</dbReference>